<evidence type="ECO:0000256" key="1">
    <source>
        <dbReference type="SAM" id="MobiDB-lite"/>
    </source>
</evidence>
<organism evidence="2 3">
    <name type="scientific">Acanthopleuribacter pedis</name>
    <dbReference type="NCBI Taxonomy" id="442870"/>
    <lineage>
        <taxon>Bacteria</taxon>
        <taxon>Pseudomonadati</taxon>
        <taxon>Acidobacteriota</taxon>
        <taxon>Holophagae</taxon>
        <taxon>Acanthopleuribacterales</taxon>
        <taxon>Acanthopleuribacteraceae</taxon>
        <taxon>Acanthopleuribacter</taxon>
    </lineage>
</organism>
<proteinExistence type="predicted"/>
<protein>
    <submittedName>
        <fullName evidence="2">Uncharacterized protein</fullName>
    </submittedName>
</protein>
<dbReference type="EMBL" id="JAFREP010000085">
    <property type="protein sequence ID" value="MBO1323512.1"/>
    <property type="molecule type" value="Genomic_DNA"/>
</dbReference>
<comment type="caution">
    <text evidence="2">The sequence shown here is derived from an EMBL/GenBank/DDBJ whole genome shotgun (WGS) entry which is preliminary data.</text>
</comment>
<evidence type="ECO:0000313" key="3">
    <source>
        <dbReference type="Proteomes" id="UP000664417"/>
    </source>
</evidence>
<accession>A0A8J7QC76</accession>
<sequence>MLAYLDDDEIYTPAKIVRFAFERDLISVPPETEEQHKLRVKIRHALARKSARFGFPEEGDGVIKIDGQAPARGWFGSRWKRHPPSRSSMNTAPHKRDA</sequence>
<dbReference type="AlphaFoldDB" id="A0A8J7QC76"/>
<evidence type="ECO:0000313" key="2">
    <source>
        <dbReference type="EMBL" id="MBO1323512.1"/>
    </source>
</evidence>
<reference evidence="2" key="1">
    <citation type="submission" date="2021-03" db="EMBL/GenBank/DDBJ databases">
        <authorList>
            <person name="Wang G."/>
        </authorList>
    </citation>
    <scope>NUCLEOTIDE SEQUENCE</scope>
    <source>
        <strain evidence="2">KCTC 12899</strain>
    </source>
</reference>
<dbReference type="Proteomes" id="UP000664417">
    <property type="component" value="Unassembled WGS sequence"/>
</dbReference>
<keyword evidence="3" id="KW-1185">Reference proteome</keyword>
<gene>
    <name evidence="2" type="ORF">J3U88_33915</name>
</gene>
<name>A0A8J7QC76_9BACT</name>
<feature type="region of interest" description="Disordered" evidence="1">
    <location>
        <begin position="74"/>
        <end position="98"/>
    </location>
</feature>